<evidence type="ECO:0000256" key="6">
    <source>
        <dbReference type="ARBA" id="ARBA00023163"/>
    </source>
</evidence>
<dbReference type="InterPro" id="IPR007219">
    <property type="entry name" value="XnlR_reg_dom"/>
</dbReference>
<evidence type="ECO:0000256" key="7">
    <source>
        <dbReference type="ARBA" id="ARBA00023242"/>
    </source>
</evidence>
<evidence type="ECO:0000259" key="9">
    <source>
        <dbReference type="SMART" id="SM00906"/>
    </source>
</evidence>
<feature type="compositionally biased region" description="Polar residues" evidence="8">
    <location>
        <begin position="609"/>
        <end position="623"/>
    </location>
</feature>
<evidence type="ECO:0000256" key="2">
    <source>
        <dbReference type="ARBA" id="ARBA00022723"/>
    </source>
</evidence>
<evidence type="ECO:0000313" key="10">
    <source>
        <dbReference type="EMBL" id="CZR60963.1"/>
    </source>
</evidence>
<keyword evidence="3" id="KW-0862">Zinc</keyword>
<feature type="compositionally biased region" description="Low complexity" evidence="8">
    <location>
        <begin position="595"/>
        <end position="608"/>
    </location>
</feature>
<feature type="domain" description="Xylanolytic transcriptional activator regulatory" evidence="9">
    <location>
        <begin position="308"/>
        <end position="387"/>
    </location>
</feature>
<evidence type="ECO:0000256" key="1">
    <source>
        <dbReference type="ARBA" id="ARBA00004123"/>
    </source>
</evidence>
<keyword evidence="5" id="KW-0238">DNA-binding</keyword>
<accession>A0A1L7X7G7</accession>
<dbReference type="GO" id="GO:0000981">
    <property type="term" value="F:DNA-binding transcription factor activity, RNA polymerase II-specific"/>
    <property type="evidence" value="ECO:0007669"/>
    <property type="project" value="TreeGrafter"/>
</dbReference>
<proteinExistence type="predicted"/>
<feature type="region of interest" description="Disordered" evidence="8">
    <location>
        <begin position="1"/>
        <end position="36"/>
    </location>
</feature>
<dbReference type="OrthoDB" id="5416384at2759"/>
<dbReference type="AlphaFoldDB" id="A0A1L7X7G7"/>
<dbReference type="CDD" id="cd12148">
    <property type="entry name" value="fungal_TF_MHR"/>
    <property type="match status" value="1"/>
</dbReference>
<comment type="subcellular location">
    <subcellularLocation>
        <location evidence="1">Nucleus</location>
    </subcellularLocation>
</comment>
<dbReference type="PANTHER" id="PTHR47782">
    <property type="entry name" value="ZN(II)2CYS6 TRANSCRIPTION FACTOR (EUROFUNG)-RELATED"/>
    <property type="match status" value="1"/>
</dbReference>
<organism evidence="10 11">
    <name type="scientific">Phialocephala subalpina</name>
    <dbReference type="NCBI Taxonomy" id="576137"/>
    <lineage>
        <taxon>Eukaryota</taxon>
        <taxon>Fungi</taxon>
        <taxon>Dikarya</taxon>
        <taxon>Ascomycota</taxon>
        <taxon>Pezizomycotina</taxon>
        <taxon>Leotiomycetes</taxon>
        <taxon>Helotiales</taxon>
        <taxon>Mollisiaceae</taxon>
        <taxon>Phialocephala</taxon>
        <taxon>Phialocephala fortinii species complex</taxon>
    </lineage>
</organism>
<evidence type="ECO:0000256" key="4">
    <source>
        <dbReference type="ARBA" id="ARBA00023015"/>
    </source>
</evidence>
<dbReference type="GO" id="GO:0005634">
    <property type="term" value="C:nucleus"/>
    <property type="evidence" value="ECO:0007669"/>
    <property type="project" value="UniProtKB-SubCell"/>
</dbReference>
<dbReference type="SMART" id="SM00906">
    <property type="entry name" value="Fungal_trans"/>
    <property type="match status" value="1"/>
</dbReference>
<evidence type="ECO:0000313" key="11">
    <source>
        <dbReference type="Proteomes" id="UP000184330"/>
    </source>
</evidence>
<name>A0A1L7X7G7_9HELO</name>
<sequence>MDAADLFRQAQSSVNRAREAKTSRARESSHESDDHSPRIAHTLTACCRCRQVCAILISLVPSMRVLTVTRERRDAIPIFPNAYPARGLARFDKVRALEAELGQYTEEEGFPQNTEDIVRPGGLVRLDEDDETPRFLGPSSGIAMTRLVMEEAKKYTDSRSIRELVPEVRQRRTPVQSPEAATRKKSYPMISAVPAPTLPSRLVADKLVEVFNQKAQYLTPTLHEPTFAKDMQEVYDGSTDPYKNFVVRMMLAISMQKLDPQYAGLADSYYLAAMGYMEDVVRPKDLRTLQCLVLIAQYSLLTPTRTAIYYIVGLATRLCQQLGLTEEKTITTGAAQIGPLEMDMRRRLSWIILSMEFGLAHSMGRPNAFATGQDHVDVGFFEPIDDEYITAEGILPGPVSEKKTVTIHFLRMRLLQAEIRRVLYQKKRPEPRSEDHPWYAQMEQKLKDWVDNCPQSPPWSKPWFVGRYNTMVVMLLRPSPQVPKPSVRSAITCYDAASTNIKSTSKQMSSAMVDITWIFVLTIFQAVNTVLWSISYPEVRALHPKEELEEHIEIALDVILKCRERWPGTSAASDLYATLAKAILKSYDTRESSQAPSLLSATSPSSLTDANSPSASEHSSATTGSLAYSQNAYHSPPQFGYVFNEMPEPVSNFEFASSLPPPQPSFRSNSIFAGPSSIQTDRRFSYFPPDFTQPQALPNAWNSMAVGQSQVLAPPPSSSQMQQMQQPVIADPSYFMQPTPYNTFGAHMFADEHFDTEMRQGSLSQEQQLELMQSLETDGLNEIDTFMSLSAGYENSIKP</sequence>
<gene>
    <name evidence="10" type="ORF">PAC_10859</name>
</gene>
<keyword evidence="2" id="KW-0479">Metal-binding</keyword>
<dbReference type="GO" id="GO:0008270">
    <property type="term" value="F:zinc ion binding"/>
    <property type="evidence" value="ECO:0007669"/>
    <property type="project" value="InterPro"/>
</dbReference>
<evidence type="ECO:0000256" key="8">
    <source>
        <dbReference type="SAM" id="MobiDB-lite"/>
    </source>
</evidence>
<dbReference type="GO" id="GO:0045944">
    <property type="term" value="P:positive regulation of transcription by RNA polymerase II"/>
    <property type="evidence" value="ECO:0007669"/>
    <property type="project" value="TreeGrafter"/>
</dbReference>
<dbReference type="GO" id="GO:0043565">
    <property type="term" value="F:sequence-specific DNA binding"/>
    <property type="evidence" value="ECO:0007669"/>
    <property type="project" value="TreeGrafter"/>
</dbReference>
<keyword evidence="11" id="KW-1185">Reference proteome</keyword>
<evidence type="ECO:0000256" key="5">
    <source>
        <dbReference type="ARBA" id="ARBA00023125"/>
    </source>
</evidence>
<protein>
    <submittedName>
        <fullName evidence="10">Related to purine utilization positive regulator</fullName>
    </submittedName>
</protein>
<feature type="compositionally biased region" description="Basic and acidic residues" evidence="8">
    <location>
        <begin position="16"/>
        <end position="36"/>
    </location>
</feature>
<reference evidence="10 11" key="1">
    <citation type="submission" date="2016-03" db="EMBL/GenBank/DDBJ databases">
        <authorList>
            <person name="Ploux O."/>
        </authorList>
    </citation>
    <scope>NUCLEOTIDE SEQUENCE [LARGE SCALE GENOMIC DNA]</scope>
    <source>
        <strain evidence="10 11">UAMH 11012</strain>
    </source>
</reference>
<dbReference type="Pfam" id="PF04082">
    <property type="entry name" value="Fungal_trans"/>
    <property type="match status" value="1"/>
</dbReference>
<dbReference type="GO" id="GO:0006351">
    <property type="term" value="P:DNA-templated transcription"/>
    <property type="evidence" value="ECO:0007669"/>
    <property type="project" value="InterPro"/>
</dbReference>
<dbReference type="Proteomes" id="UP000184330">
    <property type="component" value="Unassembled WGS sequence"/>
</dbReference>
<keyword evidence="6" id="KW-0804">Transcription</keyword>
<keyword evidence="7" id="KW-0539">Nucleus</keyword>
<dbReference type="STRING" id="576137.A0A1L7X7G7"/>
<dbReference type="InterPro" id="IPR052202">
    <property type="entry name" value="Yeast_MetPath_Reg"/>
</dbReference>
<dbReference type="EMBL" id="FJOG01000017">
    <property type="protein sequence ID" value="CZR60963.1"/>
    <property type="molecule type" value="Genomic_DNA"/>
</dbReference>
<keyword evidence="4" id="KW-0805">Transcription regulation</keyword>
<feature type="region of interest" description="Disordered" evidence="8">
    <location>
        <begin position="595"/>
        <end position="623"/>
    </location>
</feature>
<evidence type="ECO:0000256" key="3">
    <source>
        <dbReference type="ARBA" id="ARBA00022833"/>
    </source>
</evidence>
<dbReference type="PANTHER" id="PTHR47782:SF8">
    <property type="entry name" value="ZN(II)2CYS6 TRANSCRIPTION FACTOR (EUROFUNG)"/>
    <property type="match status" value="1"/>
</dbReference>